<feature type="domain" description="RING-type" evidence="5">
    <location>
        <begin position="56"/>
        <end position="97"/>
    </location>
</feature>
<keyword evidence="8" id="KW-1185">Reference proteome</keyword>
<dbReference type="GO" id="GO:0008270">
    <property type="term" value="F:zinc ion binding"/>
    <property type="evidence" value="ECO:0007669"/>
    <property type="project" value="UniProtKB-KW"/>
</dbReference>
<evidence type="ECO:0000259" key="7">
    <source>
        <dbReference type="PROSITE" id="PS50188"/>
    </source>
</evidence>
<dbReference type="InterPro" id="IPR013083">
    <property type="entry name" value="Znf_RING/FYVE/PHD"/>
</dbReference>
<dbReference type="SMART" id="SM00449">
    <property type="entry name" value="SPRY"/>
    <property type="match status" value="1"/>
</dbReference>
<evidence type="ECO:0000259" key="6">
    <source>
        <dbReference type="PROSITE" id="PS50119"/>
    </source>
</evidence>
<dbReference type="RefSeq" id="XP_008063873.2">
    <property type="nucleotide sequence ID" value="XM_008065682.2"/>
</dbReference>
<dbReference type="FunFam" id="2.60.120.920:FF:000004">
    <property type="entry name" value="Butyrophilin subfamily 1 member A1"/>
    <property type="match status" value="1"/>
</dbReference>
<proteinExistence type="predicted"/>
<dbReference type="Pfam" id="PF15227">
    <property type="entry name" value="zf-C3HC4_4"/>
    <property type="match status" value="1"/>
</dbReference>
<keyword evidence="3" id="KW-0862">Zinc</keyword>
<gene>
    <name evidence="9" type="primary">TRIM60</name>
</gene>
<dbReference type="InterPro" id="IPR050143">
    <property type="entry name" value="TRIM/RBCC"/>
</dbReference>
<dbReference type="InterPro" id="IPR006574">
    <property type="entry name" value="PRY"/>
</dbReference>
<dbReference type="Pfam" id="PF13765">
    <property type="entry name" value="PRY"/>
    <property type="match status" value="1"/>
</dbReference>
<dbReference type="InterPro" id="IPR043136">
    <property type="entry name" value="B30.2/SPRY_sf"/>
</dbReference>
<dbReference type="SUPFAM" id="SSF49899">
    <property type="entry name" value="Concanavalin A-like lectins/glucanases"/>
    <property type="match status" value="1"/>
</dbReference>
<dbReference type="CDD" id="cd16607">
    <property type="entry name" value="RING-HC_TRIM60-like_C-IV"/>
    <property type="match status" value="1"/>
</dbReference>
<keyword evidence="2 4" id="KW-0863">Zinc-finger</keyword>
<dbReference type="InterPro" id="IPR017907">
    <property type="entry name" value="Znf_RING_CS"/>
</dbReference>
<dbReference type="PROSITE" id="PS50188">
    <property type="entry name" value="B302_SPRY"/>
    <property type="match status" value="1"/>
</dbReference>
<dbReference type="PANTHER" id="PTHR24103">
    <property type="entry name" value="E3 UBIQUITIN-PROTEIN LIGASE TRIM"/>
    <property type="match status" value="1"/>
</dbReference>
<dbReference type="CTD" id="166655"/>
<dbReference type="InterPro" id="IPR035786">
    <property type="entry name" value="SPRY/PRY_TRIM60"/>
</dbReference>
<protein>
    <submittedName>
        <fullName evidence="9">Tripartite motif-containing protein 60</fullName>
    </submittedName>
</protein>
<dbReference type="Gene3D" id="2.60.120.920">
    <property type="match status" value="1"/>
</dbReference>
<dbReference type="InterPro" id="IPR003877">
    <property type="entry name" value="SPRY_dom"/>
</dbReference>
<accession>A0A1U7U555</accession>
<dbReference type="AlphaFoldDB" id="A0A1U7U555"/>
<keyword evidence="1" id="KW-0479">Metal-binding</keyword>
<dbReference type="InterPro" id="IPR013320">
    <property type="entry name" value="ConA-like_dom_sf"/>
</dbReference>
<dbReference type="Gene3D" id="3.30.160.60">
    <property type="entry name" value="Classic Zinc Finger"/>
    <property type="match status" value="1"/>
</dbReference>
<dbReference type="Gene3D" id="3.30.40.10">
    <property type="entry name" value="Zinc/RING finger domain, C3HC4 (zinc finger)"/>
    <property type="match status" value="1"/>
</dbReference>
<name>A0A1U7U555_CARSF</name>
<dbReference type="GeneID" id="103268131"/>
<dbReference type="CDD" id="cd15828">
    <property type="entry name" value="SPRY_PRY_TRIM60"/>
    <property type="match status" value="1"/>
</dbReference>
<evidence type="ECO:0000256" key="2">
    <source>
        <dbReference type="ARBA" id="ARBA00022771"/>
    </source>
</evidence>
<dbReference type="InterPro" id="IPR001841">
    <property type="entry name" value="Znf_RING"/>
</dbReference>
<dbReference type="PROSITE" id="PS50089">
    <property type="entry name" value="ZF_RING_2"/>
    <property type="match status" value="1"/>
</dbReference>
<dbReference type="InterPro" id="IPR000315">
    <property type="entry name" value="Znf_B-box"/>
</dbReference>
<evidence type="ECO:0000313" key="8">
    <source>
        <dbReference type="Proteomes" id="UP000189704"/>
    </source>
</evidence>
<evidence type="ECO:0000256" key="3">
    <source>
        <dbReference type="ARBA" id="ARBA00022833"/>
    </source>
</evidence>
<reference evidence="9" key="1">
    <citation type="submission" date="2025-08" db="UniProtKB">
        <authorList>
            <consortium name="RefSeq"/>
        </authorList>
    </citation>
    <scope>IDENTIFICATION</scope>
</reference>
<dbReference type="Pfam" id="PF00622">
    <property type="entry name" value="SPRY"/>
    <property type="match status" value="1"/>
</dbReference>
<dbReference type="InterPro" id="IPR001870">
    <property type="entry name" value="B30.2/SPRY"/>
</dbReference>
<evidence type="ECO:0000259" key="5">
    <source>
        <dbReference type="PROSITE" id="PS50089"/>
    </source>
</evidence>
<feature type="domain" description="B30.2/SPRY" evidence="7">
    <location>
        <begin position="317"/>
        <end position="513"/>
    </location>
</feature>
<dbReference type="Proteomes" id="UP000189704">
    <property type="component" value="Unplaced"/>
</dbReference>
<feature type="domain" description="B box-type" evidence="6">
    <location>
        <begin position="132"/>
        <end position="173"/>
    </location>
</feature>
<dbReference type="SMART" id="SM00336">
    <property type="entry name" value="BBOX"/>
    <property type="match status" value="1"/>
</dbReference>
<dbReference type="CDD" id="cd19791">
    <property type="entry name" value="Bbox2_TRIM60-like"/>
    <property type="match status" value="1"/>
</dbReference>
<evidence type="ECO:0000313" key="9">
    <source>
        <dbReference type="RefSeq" id="XP_008063873.2"/>
    </source>
</evidence>
<organism evidence="8 9">
    <name type="scientific">Carlito syrichta</name>
    <name type="common">Philippine tarsier</name>
    <name type="synonym">Tarsius syrichta</name>
    <dbReference type="NCBI Taxonomy" id="1868482"/>
    <lineage>
        <taxon>Eukaryota</taxon>
        <taxon>Metazoa</taxon>
        <taxon>Chordata</taxon>
        <taxon>Craniata</taxon>
        <taxon>Vertebrata</taxon>
        <taxon>Euteleostomi</taxon>
        <taxon>Mammalia</taxon>
        <taxon>Eutheria</taxon>
        <taxon>Euarchontoglires</taxon>
        <taxon>Primates</taxon>
        <taxon>Haplorrhini</taxon>
        <taxon>Tarsiiformes</taxon>
        <taxon>Tarsiidae</taxon>
        <taxon>Carlito</taxon>
    </lineage>
</organism>
<dbReference type="InterPro" id="IPR003879">
    <property type="entry name" value="Butyrophylin_SPRY"/>
</dbReference>
<evidence type="ECO:0000256" key="1">
    <source>
        <dbReference type="ARBA" id="ARBA00022723"/>
    </source>
</evidence>
<dbReference type="SMART" id="SM00589">
    <property type="entry name" value="PRY"/>
    <property type="match status" value="1"/>
</dbReference>
<dbReference type="PROSITE" id="PS00518">
    <property type="entry name" value="ZF_RING_1"/>
    <property type="match status" value="1"/>
</dbReference>
<evidence type="ECO:0000256" key="4">
    <source>
        <dbReference type="PROSITE-ProRule" id="PRU00024"/>
    </source>
</evidence>
<sequence>MPGQFSRPRTTATAYWVLNSREPGFAKKSITLPTTFVHSLMEFVTALADLQAEVSCPICQDYLKDPVTISCGHNFCLSCINMSWKDLDNSFPCPFCHFCCPERKFTSNPQLGNLTEIAKLLQIRRSKRKRQEEMRVCEKHNQVLTFFCQMDLEVLCPRCTFSTDHQHHCVWPIKKAAPYHRKKLEHCNAPWKERVELIEKVITMQTRKSLELKKKVKHRREEIKSEFEQLKLFLQNEQETVLRQLQDEEMDLLGKLNENLTKISDHASSLKYLLKEIESKNVKSKLELLANVKSIYQRYKNLKCPEPLSFKLKEHGYHFPPQYSGLNKIIRRFQVDVILDPETAHRKLIVSEDRKTVQYGNTMQNLPHNPRRFYLCPAVLGSKGYSSGRQYWEVEVKDKPEWIMGVCNDSLPRRRKSQNQPTLVQDGLWGIGRCRQSNYIVLGHKKINLLPKVPPSKIGIFLDSEMSEVSFYNLNDRSLLYTCNDDFTEALWPYFYTGTDSKPLKICTVVDSD</sequence>
<dbReference type="SUPFAM" id="SSF57850">
    <property type="entry name" value="RING/U-box"/>
    <property type="match status" value="1"/>
</dbReference>
<dbReference type="KEGG" id="csyr:103268131"/>
<dbReference type="SMART" id="SM00184">
    <property type="entry name" value="RING"/>
    <property type="match status" value="1"/>
</dbReference>
<dbReference type="PRINTS" id="PR01407">
    <property type="entry name" value="BUTYPHLNCDUF"/>
</dbReference>
<dbReference type="SUPFAM" id="SSF57845">
    <property type="entry name" value="B-box zinc-binding domain"/>
    <property type="match status" value="1"/>
</dbReference>
<dbReference type="OrthoDB" id="654191at2759"/>
<dbReference type="Pfam" id="PF00643">
    <property type="entry name" value="zf-B_box"/>
    <property type="match status" value="1"/>
</dbReference>
<dbReference type="PROSITE" id="PS50119">
    <property type="entry name" value="ZF_BBOX"/>
    <property type="match status" value="1"/>
</dbReference>